<protein>
    <submittedName>
        <fullName evidence="8">Phospholipase A1</fullName>
    </submittedName>
</protein>
<feature type="signal peptide" evidence="5">
    <location>
        <begin position="1"/>
        <end position="27"/>
    </location>
</feature>
<dbReference type="GO" id="GO:0016298">
    <property type="term" value="F:lipase activity"/>
    <property type="evidence" value="ECO:0007669"/>
    <property type="project" value="InterPro"/>
</dbReference>
<dbReference type="PANTHER" id="PTHR11610:SF173">
    <property type="entry name" value="LIPASE DOMAIN-CONTAINING PROTEIN-RELATED"/>
    <property type="match status" value="1"/>
</dbReference>
<dbReference type="InterPro" id="IPR000734">
    <property type="entry name" value="TAG_lipase"/>
</dbReference>
<dbReference type="Pfam" id="PF00151">
    <property type="entry name" value="Lipase"/>
    <property type="match status" value="1"/>
</dbReference>
<reference evidence="8" key="1">
    <citation type="submission" date="2025-08" db="UniProtKB">
        <authorList>
            <consortium name="RefSeq"/>
        </authorList>
    </citation>
    <scope>IDENTIFICATION</scope>
</reference>
<dbReference type="RefSeq" id="XP_018495723.1">
    <property type="nucleotide sequence ID" value="XM_018640207.1"/>
</dbReference>
<feature type="domain" description="Lipase" evidence="6">
    <location>
        <begin position="60"/>
        <end position="375"/>
    </location>
</feature>
<evidence type="ECO:0000313" key="7">
    <source>
        <dbReference type="Proteomes" id="UP000694867"/>
    </source>
</evidence>
<gene>
    <name evidence="8" type="primary">LOC100899986</name>
</gene>
<dbReference type="FunFam" id="3.40.50.1820:FF:000537">
    <property type="entry name" value="Ves G 1 allergen, putative"/>
    <property type="match status" value="1"/>
</dbReference>
<keyword evidence="5" id="KW-0732">Signal</keyword>
<dbReference type="GO" id="GO:0016042">
    <property type="term" value="P:lipid catabolic process"/>
    <property type="evidence" value="ECO:0007669"/>
    <property type="project" value="TreeGrafter"/>
</dbReference>
<dbReference type="Gene3D" id="3.40.50.1820">
    <property type="entry name" value="alpha/beta hydrolase"/>
    <property type="match status" value="1"/>
</dbReference>
<evidence type="ECO:0000256" key="3">
    <source>
        <dbReference type="ARBA" id="ARBA00022525"/>
    </source>
</evidence>
<proteinExistence type="inferred from homology"/>
<name>A0AAJ7PA31_9ACAR</name>
<dbReference type="PANTHER" id="PTHR11610">
    <property type="entry name" value="LIPASE"/>
    <property type="match status" value="1"/>
</dbReference>
<accession>A0AAJ7PA31</accession>
<dbReference type="InterPro" id="IPR029058">
    <property type="entry name" value="AB_hydrolase_fold"/>
</dbReference>
<keyword evidence="3" id="KW-0964">Secreted</keyword>
<dbReference type="KEGG" id="goe:100899986"/>
<dbReference type="AlphaFoldDB" id="A0AAJ7PA31"/>
<feature type="chain" id="PRO_5042499075" evidence="5">
    <location>
        <begin position="28"/>
        <end position="392"/>
    </location>
</feature>
<dbReference type="GeneID" id="100899986"/>
<dbReference type="Proteomes" id="UP000694867">
    <property type="component" value="Unplaced"/>
</dbReference>
<evidence type="ECO:0000256" key="4">
    <source>
        <dbReference type="RuleBase" id="RU004262"/>
    </source>
</evidence>
<dbReference type="SUPFAM" id="SSF53474">
    <property type="entry name" value="alpha/beta-Hydrolases"/>
    <property type="match status" value="1"/>
</dbReference>
<evidence type="ECO:0000313" key="8">
    <source>
        <dbReference type="RefSeq" id="XP_018495723.1"/>
    </source>
</evidence>
<evidence type="ECO:0000259" key="6">
    <source>
        <dbReference type="Pfam" id="PF00151"/>
    </source>
</evidence>
<evidence type="ECO:0000256" key="2">
    <source>
        <dbReference type="ARBA" id="ARBA00010701"/>
    </source>
</evidence>
<comment type="similarity">
    <text evidence="2 4">Belongs to the AB hydrolase superfamily. Lipase family.</text>
</comment>
<dbReference type="InterPro" id="IPR013818">
    <property type="entry name" value="Lipase"/>
</dbReference>
<dbReference type="GO" id="GO:0005615">
    <property type="term" value="C:extracellular space"/>
    <property type="evidence" value="ECO:0007669"/>
    <property type="project" value="TreeGrafter"/>
</dbReference>
<evidence type="ECO:0000256" key="5">
    <source>
        <dbReference type="SAM" id="SignalP"/>
    </source>
</evidence>
<evidence type="ECO:0000256" key="1">
    <source>
        <dbReference type="ARBA" id="ARBA00004613"/>
    </source>
</evidence>
<comment type="subcellular location">
    <subcellularLocation>
        <location evidence="1">Secreted</location>
    </subcellularLocation>
</comment>
<organism evidence="7 8">
    <name type="scientific">Galendromus occidentalis</name>
    <name type="common">western predatory mite</name>
    <dbReference type="NCBI Taxonomy" id="34638"/>
    <lineage>
        <taxon>Eukaryota</taxon>
        <taxon>Metazoa</taxon>
        <taxon>Ecdysozoa</taxon>
        <taxon>Arthropoda</taxon>
        <taxon>Chelicerata</taxon>
        <taxon>Arachnida</taxon>
        <taxon>Acari</taxon>
        <taxon>Parasitiformes</taxon>
        <taxon>Mesostigmata</taxon>
        <taxon>Gamasina</taxon>
        <taxon>Phytoseioidea</taxon>
        <taxon>Phytoseiidae</taxon>
        <taxon>Typhlodrominae</taxon>
        <taxon>Galendromus</taxon>
    </lineage>
</organism>
<sequence>MDAVRSDGVRLVRDLILLLCLLRPAQAGQYCRGSTCFDNLDDLSEFSAKRDVYSDNVDRVCYADVGCFSKTEGPLAFLHALPDNPAWINPTFTLYSDKTPNGTDIHYKDPATFMNLRFLNRSPKWLTFVVHGFGSGPGADWLQGLKDAVLDDIGGYVIVVGWSKGAELPHYHRAAANTDLIGRMLARLAQRLIISYPSGLSASRMHFIGHSLGAQMAHFFSLYLHEISGLKPARITALDAAGPEFEASGVFVNRNDADFVEGLHTSAGRSLISGELGMIEPFGHVDFYANGGQRQPGCSSFNYGCSHTRAHELYIESRKRSGCRFISYPCAGGVAQYVRKKCIQERSQWSEFGWNTPQTPGRGVQFFETNDRSPFCESPKQIPSLTLSNTNF</sequence>
<keyword evidence="7" id="KW-1185">Reference proteome</keyword>